<dbReference type="STRING" id="207954.MED92_00625"/>
<dbReference type="EMBL" id="PDSH01000014">
    <property type="protein sequence ID" value="PIE24949.1"/>
    <property type="molecule type" value="Genomic_DNA"/>
</dbReference>
<comment type="caution">
    <text evidence="1">The sequence shown here is derived from an EMBL/GenBank/DDBJ whole genome shotgun (WGS) entry which is preliminary data.</text>
</comment>
<name>A0A2G6JQY5_NEPCE</name>
<gene>
    <name evidence="1" type="ORF">CSA60_02135</name>
</gene>
<evidence type="ECO:0000313" key="2">
    <source>
        <dbReference type="Proteomes" id="UP000243469"/>
    </source>
</evidence>
<organism evidence="1 2">
    <name type="scientific">Neptuniibacter caesariensis</name>
    <dbReference type="NCBI Taxonomy" id="207954"/>
    <lineage>
        <taxon>Bacteria</taxon>
        <taxon>Pseudomonadati</taxon>
        <taxon>Pseudomonadota</taxon>
        <taxon>Gammaproteobacteria</taxon>
        <taxon>Oceanospirillales</taxon>
        <taxon>Oceanospirillaceae</taxon>
        <taxon>Neptuniibacter</taxon>
    </lineage>
</organism>
<evidence type="ECO:0000313" key="1">
    <source>
        <dbReference type="EMBL" id="PIE24949.1"/>
    </source>
</evidence>
<protein>
    <submittedName>
        <fullName evidence="1">Uncharacterized protein</fullName>
    </submittedName>
</protein>
<reference evidence="1 2" key="1">
    <citation type="submission" date="2017-10" db="EMBL/GenBank/DDBJ databases">
        <title>Novel microbial diversity and functional potential in the marine mammal oral microbiome.</title>
        <authorList>
            <person name="Dudek N.K."/>
            <person name="Sun C.L."/>
            <person name="Burstein D."/>
            <person name="Kantor R.S."/>
            <person name="Aliaga Goltsman D.S."/>
            <person name="Bik E.M."/>
            <person name="Thomas B.C."/>
            <person name="Banfield J.F."/>
            <person name="Relman D.A."/>
        </authorList>
    </citation>
    <scope>NUCLEOTIDE SEQUENCE [LARGE SCALE GENOMIC DNA]</scope>
    <source>
        <strain evidence="1">DOLJORAL78_47_21</strain>
    </source>
</reference>
<proteinExistence type="predicted"/>
<dbReference type="AlphaFoldDB" id="A0A2G6JQY5"/>
<sequence>MLNIGAFTFRYDHLQDRILLVGNFSNGQQRIDFWLTRKLVLRLLEGAQNLLEKTSEEIGEAPQQHKAHLAQFHHENAQQNLNAEREVEGIATIDGHLLSRLDISHQDGRYRMLFFSGSDQPSAFSVVTYAELHQILHFLHQGALTLDWGVSPVLFQSDTAPPTIQ</sequence>
<accession>A0A2G6JQY5</accession>
<dbReference type="Proteomes" id="UP000243469">
    <property type="component" value="Unassembled WGS sequence"/>
</dbReference>